<proteinExistence type="predicted"/>
<evidence type="ECO:0000313" key="3">
    <source>
        <dbReference type="Proteomes" id="UP000625711"/>
    </source>
</evidence>
<organism evidence="2 3">
    <name type="scientific">Rhynchophorus ferrugineus</name>
    <name type="common">Red palm weevil</name>
    <name type="synonym">Curculio ferrugineus</name>
    <dbReference type="NCBI Taxonomy" id="354439"/>
    <lineage>
        <taxon>Eukaryota</taxon>
        <taxon>Metazoa</taxon>
        <taxon>Ecdysozoa</taxon>
        <taxon>Arthropoda</taxon>
        <taxon>Hexapoda</taxon>
        <taxon>Insecta</taxon>
        <taxon>Pterygota</taxon>
        <taxon>Neoptera</taxon>
        <taxon>Endopterygota</taxon>
        <taxon>Coleoptera</taxon>
        <taxon>Polyphaga</taxon>
        <taxon>Cucujiformia</taxon>
        <taxon>Curculionidae</taxon>
        <taxon>Dryophthorinae</taxon>
        <taxon>Rhynchophorus</taxon>
    </lineage>
</organism>
<sequence>MSSETQQSTTIDHRRSVCFGFADFFLALHGRPRRIRPEKNIAISSRLFLFSITAEKRTSRPVTSSPAADVGSRAQPPRLESKPEVLASQLRRVPREKSFASWCTVPRRFIYCEYYSGGWDVVWRVRLVFFCGDSTVN</sequence>
<evidence type="ECO:0000313" key="2">
    <source>
        <dbReference type="EMBL" id="KAF7267445.1"/>
    </source>
</evidence>
<evidence type="ECO:0000256" key="1">
    <source>
        <dbReference type="SAM" id="MobiDB-lite"/>
    </source>
</evidence>
<protein>
    <submittedName>
        <fullName evidence="2">Uncharacterized protein</fullName>
    </submittedName>
</protein>
<dbReference type="Proteomes" id="UP000625711">
    <property type="component" value="Unassembled WGS sequence"/>
</dbReference>
<feature type="region of interest" description="Disordered" evidence="1">
    <location>
        <begin position="57"/>
        <end position="80"/>
    </location>
</feature>
<name>A0A834HYH3_RHYFE</name>
<comment type="caution">
    <text evidence="2">The sequence shown here is derived from an EMBL/GenBank/DDBJ whole genome shotgun (WGS) entry which is preliminary data.</text>
</comment>
<reference evidence="2" key="1">
    <citation type="submission" date="2020-08" db="EMBL/GenBank/DDBJ databases">
        <title>Genome sequencing and assembly of the red palm weevil Rhynchophorus ferrugineus.</title>
        <authorList>
            <person name="Dias G.B."/>
            <person name="Bergman C.M."/>
            <person name="Manee M."/>
        </authorList>
    </citation>
    <scope>NUCLEOTIDE SEQUENCE</scope>
    <source>
        <strain evidence="2">AA-2017</strain>
        <tissue evidence="2">Whole larva</tissue>
    </source>
</reference>
<accession>A0A834HYH3</accession>
<keyword evidence="3" id="KW-1185">Reference proteome</keyword>
<dbReference type="EMBL" id="JAACXV010014421">
    <property type="protein sequence ID" value="KAF7267445.1"/>
    <property type="molecule type" value="Genomic_DNA"/>
</dbReference>
<gene>
    <name evidence="2" type="ORF">GWI33_019326</name>
</gene>
<dbReference type="AlphaFoldDB" id="A0A834HYH3"/>